<dbReference type="GO" id="GO:0005576">
    <property type="term" value="C:extracellular region"/>
    <property type="evidence" value="ECO:0007669"/>
    <property type="project" value="InterPro"/>
</dbReference>
<dbReference type="AlphaFoldDB" id="A0A9X1C557"/>
<dbReference type="SUPFAM" id="SSF81296">
    <property type="entry name" value="E set domains"/>
    <property type="match status" value="1"/>
</dbReference>
<dbReference type="Pfam" id="PF03067">
    <property type="entry name" value="LPMO_10"/>
    <property type="match status" value="1"/>
</dbReference>
<dbReference type="Proteomes" id="UP001154860">
    <property type="component" value="Unassembled WGS sequence"/>
</dbReference>
<dbReference type="Gene3D" id="3.30.70.2150">
    <property type="match status" value="1"/>
</dbReference>
<dbReference type="InterPro" id="IPR013783">
    <property type="entry name" value="Ig-like_fold"/>
</dbReference>
<dbReference type="RefSeq" id="WP_078734970.1">
    <property type="nucleotide sequence ID" value="NZ_JAFHKI010000188.1"/>
</dbReference>
<dbReference type="InterPro" id="IPR000601">
    <property type="entry name" value="PKD_dom"/>
</dbReference>
<dbReference type="InterPro" id="IPR003610">
    <property type="entry name" value="CBM5/12"/>
</dbReference>
<reference evidence="6 7" key="1">
    <citation type="journal article" date="2021" name="Int. J. Syst. Evol. Microbiol.">
        <title>Pseudomonas lactucae sp. nov., a pathogen causing bacterial rot of lettuce in Japan.</title>
        <authorList>
            <person name="Sawada H."/>
            <person name="Fujikawa T."/>
            <person name="Satou M."/>
        </authorList>
    </citation>
    <scope>NUCLEOTIDE SEQUENCE [LARGE SCALE GENOMIC DNA]</scope>
    <source>
        <strain evidence="6 7">MAFF 301381</strain>
    </source>
</reference>
<keyword evidence="6" id="KW-0560">Oxidoreductase</keyword>
<gene>
    <name evidence="6" type="ORF">JWR99_05045</name>
</gene>
<dbReference type="InterPro" id="IPR014756">
    <property type="entry name" value="Ig_E-set"/>
</dbReference>
<dbReference type="EMBL" id="JAFHKJ010000020">
    <property type="protein sequence ID" value="MBN2975382.1"/>
    <property type="molecule type" value="Genomic_DNA"/>
</dbReference>
<proteinExistence type="predicted"/>
<keyword evidence="3 4" id="KW-0732">Signal</keyword>
<dbReference type="Gene3D" id="2.70.50.50">
    <property type="entry name" value="chitin-binding protein cbp21"/>
    <property type="match status" value="1"/>
</dbReference>
<protein>
    <submittedName>
        <fullName evidence="6">Lytic polysaccharide monooxygenase</fullName>
    </submittedName>
</protein>
<evidence type="ECO:0000259" key="5">
    <source>
        <dbReference type="SMART" id="SM00495"/>
    </source>
</evidence>
<dbReference type="InterPro" id="IPR041029">
    <property type="entry name" value="GbpA_2"/>
</dbReference>
<dbReference type="Gene3D" id="2.60.40.10">
    <property type="entry name" value="Immunoglobulins"/>
    <property type="match status" value="1"/>
</dbReference>
<dbReference type="SMART" id="SM00495">
    <property type="entry name" value="ChtBD3"/>
    <property type="match status" value="1"/>
</dbReference>
<evidence type="ECO:0000256" key="1">
    <source>
        <dbReference type="ARBA" id="ARBA00022525"/>
    </source>
</evidence>
<evidence type="ECO:0000313" key="7">
    <source>
        <dbReference type="Proteomes" id="UP001154860"/>
    </source>
</evidence>
<dbReference type="Pfam" id="PF18416">
    <property type="entry name" value="GbpA_2"/>
    <property type="match status" value="1"/>
</dbReference>
<keyword evidence="2" id="KW-0147">Chitin-binding</keyword>
<organism evidence="6 7">
    <name type="scientific">Pseudomonas lactucae</name>
    <dbReference type="NCBI Taxonomy" id="2813360"/>
    <lineage>
        <taxon>Bacteria</taxon>
        <taxon>Pseudomonadati</taxon>
        <taxon>Pseudomonadota</taxon>
        <taxon>Gammaproteobacteria</taxon>
        <taxon>Pseudomonadales</taxon>
        <taxon>Pseudomonadaceae</taxon>
        <taxon>Pseudomonas</taxon>
    </lineage>
</organism>
<sequence length="499" mass="53950">MNNLQRRMRYLFRGLVAAAVLLPALASAHVATDIPVARQLHCYIQPDFWSGNPADVGCKELYRASGTYAGQQWNEVAAFTKDYNDQQAVERVIPNGKLCSAADPQKAGLDRPSANWYKTAMTPKNGFVEVRISGTAPHVSSIVKIYLSKPGFNPATTALKWSDLDLVHQETVTVARTDWGAQPPPVSGVSGFFKFNVAIPPGRTGDAILFSRFQRIDSEGEGFYNCSDITLHNDGPTPTPEWHAKGLFQPPGFNPKVGDKIHFRVFGSSKAHNEVVDIKDPVKDSNPQVWGPSLVQALAPYKTVVQIGEMKGASIVYNTAEPGKNQVYLADEQASKAMSIIPGDDPGPVNPAPPVARITGPTALKSGQAFTFSGEASSGSNDALLYAWTVPGMAGAQNESTVSGAAYTVAQPTAFKARLNVRDQQNGKTSQAEFDFTVTPASGGEEYPPYVPGGSHEAGKIYAHNGQNYKCKYTSWCSGSVQYYEPGKGLAWREAWDQQ</sequence>
<evidence type="ECO:0000256" key="4">
    <source>
        <dbReference type="SAM" id="SignalP"/>
    </source>
</evidence>
<dbReference type="CDD" id="cd21177">
    <property type="entry name" value="LPMO_AA10"/>
    <property type="match status" value="1"/>
</dbReference>
<dbReference type="InterPro" id="IPR004302">
    <property type="entry name" value="Cellulose/chitin-bd_N"/>
</dbReference>
<dbReference type="GO" id="GO:0004497">
    <property type="term" value="F:monooxygenase activity"/>
    <property type="evidence" value="ECO:0007669"/>
    <property type="project" value="UniProtKB-KW"/>
</dbReference>
<feature type="signal peptide" evidence="4">
    <location>
        <begin position="1"/>
        <end position="28"/>
    </location>
</feature>
<evidence type="ECO:0000313" key="6">
    <source>
        <dbReference type="EMBL" id="MBN2975382.1"/>
    </source>
</evidence>
<evidence type="ECO:0000256" key="3">
    <source>
        <dbReference type="ARBA" id="ARBA00022729"/>
    </source>
</evidence>
<comment type="caution">
    <text evidence="6">The sequence shown here is derived from an EMBL/GenBank/DDBJ whole genome shotgun (WGS) entry which is preliminary data.</text>
</comment>
<keyword evidence="6" id="KW-0503">Monooxygenase</keyword>
<reference evidence="6 7" key="2">
    <citation type="journal article" date="2023" name="Plant Pathol.">
        <title>Dismantling and reorganizing Pseudomonas marginalis sensu#lato.</title>
        <authorList>
            <person name="Sawada H."/>
            <person name="Fujikawa T."/>
            <person name="Satou M."/>
        </authorList>
    </citation>
    <scope>NUCLEOTIDE SEQUENCE [LARGE SCALE GENOMIC DNA]</scope>
    <source>
        <strain evidence="6 7">MAFF 301381</strain>
    </source>
</reference>
<dbReference type="GO" id="GO:0004553">
    <property type="term" value="F:hydrolase activity, hydrolyzing O-glycosyl compounds"/>
    <property type="evidence" value="ECO:0007669"/>
    <property type="project" value="InterPro"/>
</dbReference>
<dbReference type="GO" id="GO:0005975">
    <property type="term" value="P:carbohydrate metabolic process"/>
    <property type="evidence" value="ECO:0007669"/>
    <property type="project" value="InterPro"/>
</dbReference>
<feature type="chain" id="PRO_5040732312" evidence="4">
    <location>
        <begin position="29"/>
        <end position="499"/>
    </location>
</feature>
<dbReference type="PANTHER" id="PTHR34823:SF1">
    <property type="entry name" value="CHITIN-BINDING TYPE-4 DOMAIN-CONTAINING PROTEIN"/>
    <property type="match status" value="1"/>
</dbReference>
<dbReference type="InterPro" id="IPR051024">
    <property type="entry name" value="GlcNAc_Chitin_IntDeg"/>
</dbReference>
<keyword evidence="7" id="KW-1185">Reference proteome</keyword>
<name>A0A9X1C557_9PSED</name>
<feature type="domain" description="Chitin-binding type-3" evidence="5">
    <location>
        <begin position="447"/>
        <end position="495"/>
    </location>
</feature>
<dbReference type="Pfam" id="PF18911">
    <property type="entry name" value="PKD_4"/>
    <property type="match status" value="1"/>
</dbReference>
<dbReference type="PANTHER" id="PTHR34823">
    <property type="entry name" value="GLCNAC-BINDING PROTEIN A"/>
    <property type="match status" value="1"/>
</dbReference>
<dbReference type="GO" id="GO:0030246">
    <property type="term" value="F:carbohydrate binding"/>
    <property type="evidence" value="ECO:0007669"/>
    <property type="project" value="InterPro"/>
</dbReference>
<evidence type="ECO:0000256" key="2">
    <source>
        <dbReference type="ARBA" id="ARBA00022669"/>
    </source>
</evidence>
<dbReference type="GO" id="GO:0008061">
    <property type="term" value="F:chitin binding"/>
    <property type="evidence" value="ECO:0007669"/>
    <property type="project" value="UniProtKB-KW"/>
</dbReference>
<accession>A0A9X1C557</accession>
<keyword evidence="1" id="KW-0964">Secreted</keyword>